<dbReference type="Gene3D" id="3.40.630.40">
    <property type="entry name" value="Zn-dependent exopeptidases"/>
    <property type="match status" value="1"/>
</dbReference>
<organism evidence="1 2">
    <name type="scientific">Roseovarius halotolerans</name>
    <dbReference type="NCBI Taxonomy" id="505353"/>
    <lineage>
        <taxon>Bacteria</taxon>
        <taxon>Pseudomonadati</taxon>
        <taxon>Pseudomonadota</taxon>
        <taxon>Alphaproteobacteria</taxon>
        <taxon>Rhodobacterales</taxon>
        <taxon>Roseobacteraceae</taxon>
        <taxon>Roseovarius</taxon>
    </lineage>
</organism>
<gene>
    <name evidence="1" type="ORF">ROH8110_02892</name>
</gene>
<dbReference type="Proteomes" id="UP000193207">
    <property type="component" value="Unassembled WGS sequence"/>
</dbReference>
<dbReference type="InterPro" id="IPR007709">
    <property type="entry name" value="N-FG_amidohydro"/>
</dbReference>
<protein>
    <submittedName>
        <fullName evidence="1">N-formylglutamate amidohydrolase</fullName>
    </submittedName>
</protein>
<dbReference type="SUPFAM" id="SSF53187">
    <property type="entry name" value="Zn-dependent exopeptidases"/>
    <property type="match status" value="1"/>
</dbReference>
<evidence type="ECO:0000313" key="2">
    <source>
        <dbReference type="Proteomes" id="UP000193207"/>
    </source>
</evidence>
<dbReference type="EMBL" id="FWFU01000003">
    <property type="protein sequence ID" value="SLN52244.1"/>
    <property type="molecule type" value="Genomic_DNA"/>
</dbReference>
<dbReference type="GO" id="GO:0016787">
    <property type="term" value="F:hydrolase activity"/>
    <property type="evidence" value="ECO:0007669"/>
    <property type="project" value="UniProtKB-KW"/>
</dbReference>
<dbReference type="AlphaFoldDB" id="A0A1X6ZI02"/>
<dbReference type="InterPro" id="IPR011227">
    <property type="entry name" value="UCP029730"/>
</dbReference>
<name>A0A1X6ZI02_9RHOB</name>
<keyword evidence="2" id="KW-1185">Reference proteome</keyword>
<dbReference type="Pfam" id="PF05013">
    <property type="entry name" value="FGase"/>
    <property type="match status" value="1"/>
</dbReference>
<dbReference type="PIRSF" id="PIRSF029730">
    <property type="entry name" value="UCP029730"/>
    <property type="match status" value="1"/>
</dbReference>
<reference evidence="1 2" key="1">
    <citation type="submission" date="2017-03" db="EMBL/GenBank/DDBJ databases">
        <authorList>
            <person name="Afonso C.L."/>
            <person name="Miller P.J."/>
            <person name="Scott M.A."/>
            <person name="Spackman E."/>
            <person name="Goraichik I."/>
            <person name="Dimitrov K.M."/>
            <person name="Suarez D.L."/>
            <person name="Swayne D.E."/>
        </authorList>
    </citation>
    <scope>NUCLEOTIDE SEQUENCE [LARGE SCALE GENOMIC DNA]</scope>
    <source>
        <strain evidence="1 2">CECT 8110</strain>
    </source>
</reference>
<proteinExistence type="predicted"/>
<evidence type="ECO:0000313" key="1">
    <source>
        <dbReference type="EMBL" id="SLN52244.1"/>
    </source>
</evidence>
<keyword evidence="1" id="KW-0378">Hydrolase</keyword>
<sequence>MAETAEQAYDVMNATGAGPAVIICEHASNHIPERYHGLGLDDAARTSHAAWDPGAEAVARLLSKALDAPLIAGRVSRLVYDCNRPPEAPSAMPAQSETIAIPANAALSDDDRAERVRTVYDPFTAAVTDLLAQRKAQGTPFALITMHSFTPLWFGTPRPVEIGILHDDDSRLADAMLAETHRLSHRRIARNDPYGPADGVTHTLRLHGLQNDLPNVMIELRNDLLTTPADERAMAQELITLLLPALAHLGLREQSDA</sequence>
<accession>A0A1X6ZI02</accession>